<sequence>MNGPRPPSSSRAVLALCGALAPLLGSAVRAQPAPAAPMLEPVVVTSIHYDASLLDTPASVNIVEGDRLRFDTPGINLSESLGGVPGLQIQNRQNYAQDLQVSVRGFGARSTFGVRGVRLYVDGIPATMPDGQGQTSNIDLASAARIEVLRGPFSALYGNSSGGVVQVFTEDGENPPRVQAGLSAGSYGTYHYGIEASGVRDALDYVLSANRLTTDGYRDHSAARKNLGNAKLGVQIDDASRLTVVVNSVDLNAQDPLGLTRSQYEQDPRQATPQASQYDTRKTVRQTQGGLLYERQIDADNELRAMVYYGQRDMTQYLSIPPAAQLNPGQAGGVIGLAREYGGVDLRWTSRMALAGRPLTLIGGLAYDSLREDRKGYENYIGPAFSPTELGVKGQLRRDETNRVYNIDPYLQASWNFAPRWTFDTGLRYSTVSFDSDDHYVAAGNDDDSGSTRYRKALPVASLSYAPTPSSAIYASYGRGFETPTTNEVSYRPDGMAGLNLGLQPAISNNYELGFKSEWGNGLFSVAVFHTDTRNEIVAAGSSNGRTSYRNGGRTRRNGIEVGWSGRLQENWRADLAYTWIDARYRDDIAGSDIRAGNRIPGVARQMVYGALAWAPAQGWHAGLEGRYMSKVYVNDANSDAAASYFVAALSTGYRWQRDAWTWDAYARVDNLFDREYIGSVIVNEGNGRYFEPAAGRNWSAGLTASYAF</sequence>
<comment type="similarity">
    <text evidence="2 14 15">Belongs to the TonB-dependent receptor family.</text>
</comment>
<evidence type="ECO:0000256" key="15">
    <source>
        <dbReference type="RuleBase" id="RU003357"/>
    </source>
</evidence>
<dbReference type="AlphaFoldDB" id="A9IF94"/>
<dbReference type="PANTHER" id="PTHR32552:SF68">
    <property type="entry name" value="FERRICHROME OUTER MEMBRANE TRANSPORTER_PHAGE RECEPTOR"/>
    <property type="match status" value="1"/>
</dbReference>
<dbReference type="InterPro" id="IPR012910">
    <property type="entry name" value="Plug_dom"/>
</dbReference>
<dbReference type="InterPro" id="IPR036942">
    <property type="entry name" value="Beta-barrel_TonB_sf"/>
</dbReference>
<dbReference type="Gene3D" id="2.170.130.10">
    <property type="entry name" value="TonB-dependent receptor, plug domain"/>
    <property type="match status" value="1"/>
</dbReference>
<evidence type="ECO:0000256" key="3">
    <source>
        <dbReference type="ARBA" id="ARBA00022448"/>
    </source>
</evidence>
<evidence type="ECO:0000256" key="2">
    <source>
        <dbReference type="ARBA" id="ARBA00009810"/>
    </source>
</evidence>
<gene>
    <name evidence="20" type="ordered locus">Bpet4645</name>
</gene>
<evidence type="ECO:0000259" key="18">
    <source>
        <dbReference type="Pfam" id="PF00593"/>
    </source>
</evidence>
<feature type="region of interest" description="Disordered" evidence="16">
    <location>
        <begin position="257"/>
        <end position="283"/>
    </location>
</feature>
<dbReference type="PROSITE" id="PS52016">
    <property type="entry name" value="TONB_DEPENDENT_REC_3"/>
    <property type="match status" value="1"/>
</dbReference>
<evidence type="ECO:0000256" key="7">
    <source>
        <dbReference type="ARBA" id="ARBA00022729"/>
    </source>
</evidence>
<dbReference type="CDD" id="cd01347">
    <property type="entry name" value="ligand_gated_channel"/>
    <property type="match status" value="1"/>
</dbReference>
<keyword evidence="21" id="KW-1185">Reference proteome</keyword>
<keyword evidence="5" id="KW-0410">Iron transport</keyword>
<dbReference type="Pfam" id="PF07715">
    <property type="entry name" value="Plug"/>
    <property type="match status" value="1"/>
</dbReference>
<keyword evidence="13 14" id="KW-0998">Cell outer membrane</keyword>
<keyword evidence="12 20" id="KW-0675">Receptor</keyword>
<evidence type="ECO:0000313" key="20">
    <source>
        <dbReference type="EMBL" id="CAP44996.1"/>
    </source>
</evidence>
<evidence type="ECO:0000259" key="19">
    <source>
        <dbReference type="Pfam" id="PF07715"/>
    </source>
</evidence>
<evidence type="ECO:0000256" key="8">
    <source>
        <dbReference type="ARBA" id="ARBA00023004"/>
    </source>
</evidence>
<comment type="subcellular location">
    <subcellularLocation>
        <location evidence="1 14">Cell outer membrane</location>
        <topology evidence="1 14">Multi-pass membrane protein</topology>
    </subcellularLocation>
</comment>
<evidence type="ECO:0000256" key="4">
    <source>
        <dbReference type="ARBA" id="ARBA00022452"/>
    </source>
</evidence>
<dbReference type="STRING" id="94624.Bpet4645"/>
<keyword evidence="7 17" id="KW-0732">Signal</keyword>
<evidence type="ECO:0000256" key="5">
    <source>
        <dbReference type="ARBA" id="ARBA00022496"/>
    </source>
</evidence>
<evidence type="ECO:0000256" key="1">
    <source>
        <dbReference type="ARBA" id="ARBA00004571"/>
    </source>
</evidence>
<organism evidence="20 21">
    <name type="scientific">Bordetella petrii (strain ATCC BAA-461 / DSM 12804 / CCUG 43448 / CIP 107267 / Se-1111R)</name>
    <dbReference type="NCBI Taxonomy" id="340100"/>
    <lineage>
        <taxon>Bacteria</taxon>
        <taxon>Pseudomonadati</taxon>
        <taxon>Pseudomonadota</taxon>
        <taxon>Betaproteobacteria</taxon>
        <taxon>Burkholderiales</taxon>
        <taxon>Alcaligenaceae</taxon>
        <taxon>Bordetella</taxon>
    </lineage>
</organism>
<evidence type="ECO:0000313" key="21">
    <source>
        <dbReference type="Proteomes" id="UP000001225"/>
    </source>
</evidence>
<dbReference type="InterPro" id="IPR000531">
    <property type="entry name" value="Beta-barrel_TonB"/>
</dbReference>
<dbReference type="EMBL" id="AM902716">
    <property type="protein sequence ID" value="CAP44996.1"/>
    <property type="molecule type" value="Genomic_DNA"/>
</dbReference>
<accession>A9IF94</accession>
<dbReference type="SUPFAM" id="SSF56935">
    <property type="entry name" value="Porins"/>
    <property type="match status" value="1"/>
</dbReference>
<evidence type="ECO:0000256" key="13">
    <source>
        <dbReference type="ARBA" id="ARBA00023237"/>
    </source>
</evidence>
<dbReference type="GO" id="GO:0015344">
    <property type="term" value="F:siderophore uptake transmembrane transporter activity"/>
    <property type="evidence" value="ECO:0007669"/>
    <property type="project" value="TreeGrafter"/>
</dbReference>
<keyword evidence="4 14" id="KW-1134">Transmembrane beta strand</keyword>
<protein>
    <submittedName>
        <fullName evidence="20">TonB-dependent outer membrane receptor</fullName>
    </submittedName>
</protein>
<dbReference type="InterPro" id="IPR037066">
    <property type="entry name" value="Plug_dom_sf"/>
</dbReference>
<keyword evidence="10 15" id="KW-0798">TonB box</keyword>
<keyword evidence="6 14" id="KW-0812">Transmembrane</keyword>
<dbReference type="Gene3D" id="2.40.170.20">
    <property type="entry name" value="TonB-dependent receptor, beta-barrel domain"/>
    <property type="match status" value="1"/>
</dbReference>
<dbReference type="GO" id="GO:0009279">
    <property type="term" value="C:cell outer membrane"/>
    <property type="evidence" value="ECO:0007669"/>
    <property type="project" value="UniProtKB-SubCell"/>
</dbReference>
<dbReference type="Proteomes" id="UP000001225">
    <property type="component" value="Chromosome"/>
</dbReference>
<feature type="chain" id="PRO_5002735935" evidence="17">
    <location>
        <begin position="36"/>
        <end position="709"/>
    </location>
</feature>
<evidence type="ECO:0000256" key="11">
    <source>
        <dbReference type="ARBA" id="ARBA00023136"/>
    </source>
</evidence>
<evidence type="ECO:0000256" key="9">
    <source>
        <dbReference type="ARBA" id="ARBA00023065"/>
    </source>
</evidence>
<keyword evidence="3 14" id="KW-0813">Transport</keyword>
<dbReference type="eggNOG" id="COG4772">
    <property type="taxonomic scope" value="Bacteria"/>
</dbReference>
<evidence type="ECO:0000256" key="12">
    <source>
        <dbReference type="ARBA" id="ARBA00023170"/>
    </source>
</evidence>
<evidence type="ECO:0000256" key="16">
    <source>
        <dbReference type="SAM" id="MobiDB-lite"/>
    </source>
</evidence>
<reference evidence="20 21" key="1">
    <citation type="journal article" date="2008" name="BMC Genomics">
        <title>The missing link: Bordetella petrii is endowed with both the metabolic versatility of environmental bacteria and virulence traits of pathogenic Bordetellae.</title>
        <authorList>
            <person name="Gross R."/>
            <person name="Guzman C.A."/>
            <person name="Sebaihia M."/>
            <person name="Martins Dos Santos V.A."/>
            <person name="Pieper D.H."/>
            <person name="Koebnik R."/>
            <person name="Lechner M."/>
            <person name="Bartels D."/>
            <person name="Buhrmester J."/>
            <person name="Choudhuri J.V."/>
            <person name="Ebensen T."/>
            <person name="Gaigalat L."/>
            <person name="Herrmann S."/>
            <person name="Khachane A.N."/>
            <person name="Larisch C."/>
            <person name="Link S."/>
            <person name="Linke B."/>
            <person name="Meyer F."/>
            <person name="Mormann S."/>
            <person name="Nakunst D."/>
            <person name="Rueckert C."/>
            <person name="Schneiker-Bekel S."/>
            <person name="Schulze K."/>
            <person name="Vorhoelter F.J."/>
            <person name="Yevsa T."/>
            <person name="Engle J.T."/>
            <person name="Goldman W.E."/>
            <person name="Puehler A."/>
            <person name="Goebel U.B."/>
            <person name="Goesmann A."/>
            <person name="Bloecker H."/>
            <person name="Kaiser O."/>
            <person name="Martinez-Arias R."/>
        </authorList>
    </citation>
    <scope>NUCLEOTIDE SEQUENCE [LARGE SCALE GENOMIC DNA]</scope>
    <source>
        <strain evidence="21">ATCC BAA-461 / DSM 12804 / CCUG 43448 / CIP 107267 / Se-1111R</strain>
    </source>
</reference>
<dbReference type="PANTHER" id="PTHR32552">
    <property type="entry name" value="FERRICHROME IRON RECEPTOR-RELATED"/>
    <property type="match status" value="1"/>
</dbReference>
<name>A9IF94_BORPD</name>
<keyword evidence="11 14" id="KW-0472">Membrane</keyword>
<feature type="domain" description="TonB-dependent receptor plug" evidence="19">
    <location>
        <begin position="53"/>
        <end position="164"/>
    </location>
</feature>
<evidence type="ECO:0000256" key="10">
    <source>
        <dbReference type="ARBA" id="ARBA00023077"/>
    </source>
</evidence>
<dbReference type="Pfam" id="PF00593">
    <property type="entry name" value="TonB_dep_Rec_b-barrel"/>
    <property type="match status" value="1"/>
</dbReference>
<keyword evidence="8" id="KW-0408">Iron</keyword>
<dbReference type="InterPro" id="IPR039426">
    <property type="entry name" value="TonB-dep_rcpt-like"/>
</dbReference>
<evidence type="ECO:0000256" key="14">
    <source>
        <dbReference type="PROSITE-ProRule" id="PRU01360"/>
    </source>
</evidence>
<evidence type="ECO:0000256" key="6">
    <source>
        <dbReference type="ARBA" id="ARBA00022692"/>
    </source>
</evidence>
<dbReference type="KEGG" id="bpt:Bpet4645"/>
<feature type="domain" description="TonB-dependent receptor-like beta-barrel" evidence="18">
    <location>
        <begin position="235"/>
        <end position="672"/>
    </location>
</feature>
<feature type="compositionally biased region" description="Polar residues" evidence="16">
    <location>
        <begin position="260"/>
        <end position="278"/>
    </location>
</feature>
<feature type="signal peptide" evidence="17">
    <location>
        <begin position="1"/>
        <end position="35"/>
    </location>
</feature>
<evidence type="ECO:0000256" key="17">
    <source>
        <dbReference type="SAM" id="SignalP"/>
    </source>
</evidence>
<keyword evidence="9" id="KW-0406">Ion transport</keyword>
<proteinExistence type="inferred from homology"/>